<dbReference type="InParanoid" id="A0A5Q0BIR0"/>
<accession>A0A5Q0BIR0</accession>
<name>A0A5Q0BIR0_9GAMM</name>
<dbReference type="Proteomes" id="UP000325755">
    <property type="component" value="Chromosome"/>
</dbReference>
<sequence>MDWASAKKLIESEIVQNTDINTNKSEYRIVKSIDEEVITVQVGELNYIKVTWEMLENCFKPISLGEKYDGNYFREHFPEHAKNHPCYVHVVGQIFVKSGVAIEQSEKYIEVIR</sequence>
<protein>
    <submittedName>
        <fullName evidence="1">Uncharacterized protein</fullName>
    </submittedName>
</protein>
<dbReference type="EMBL" id="CP044205">
    <property type="protein sequence ID" value="QFY43710.1"/>
    <property type="molecule type" value="Genomic_DNA"/>
</dbReference>
<dbReference type="AlphaFoldDB" id="A0A5Q0BIR0"/>
<dbReference type="KEGG" id="mmob:F6R98_14635"/>
<evidence type="ECO:0000313" key="1">
    <source>
        <dbReference type="EMBL" id="QFY43710.1"/>
    </source>
</evidence>
<gene>
    <name evidence="1" type="ORF">F6R98_14635</name>
</gene>
<dbReference type="OrthoDB" id="1438165at2"/>
<reference evidence="1 2" key="1">
    <citation type="submission" date="2019-09" db="EMBL/GenBank/DDBJ databases">
        <title>Ecophysiology of the spiral-shaped methanotroph Methylospira mobilis as revealed by the complete genome sequence.</title>
        <authorList>
            <person name="Oshkin I.Y."/>
            <person name="Dedysh S.N."/>
            <person name="Miroshnikov K."/>
            <person name="Danilova O.V."/>
            <person name="Hakobyan A."/>
            <person name="Liesack W."/>
        </authorList>
    </citation>
    <scope>NUCLEOTIDE SEQUENCE [LARGE SCALE GENOMIC DNA]</scope>
    <source>
        <strain evidence="1 2">Shm1</strain>
    </source>
</reference>
<proteinExistence type="predicted"/>
<organism evidence="1 2">
    <name type="scientific">Candidatus Methylospira mobilis</name>
    <dbReference type="NCBI Taxonomy" id="1808979"/>
    <lineage>
        <taxon>Bacteria</taxon>
        <taxon>Pseudomonadati</taxon>
        <taxon>Pseudomonadota</taxon>
        <taxon>Gammaproteobacteria</taxon>
        <taxon>Methylococcales</taxon>
        <taxon>Methylococcaceae</taxon>
        <taxon>Candidatus Methylospira</taxon>
    </lineage>
</organism>
<dbReference type="RefSeq" id="WP_153249689.1">
    <property type="nucleotide sequence ID" value="NZ_CP044205.1"/>
</dbReference>
<keyword evidence="2" id="KW-1185">Reference proteome</keyword>
<evidence type="ECO:0000313" key="2">
    <source>
        <dbReference type="Proteomes" id="UP000325755"/>
    </source>
</evidence>